<dbReference type="SMART" id="SM00360">
    <property type="entry name" value="RRM"/>
    <property type="match status" value="2"/>
</dbReference>
<dbReference type="Gene3D" id="1.10.275.10">
    <property type="entry name" value="Fumarase/aspartase (N-terminal domain)"/>
    <property type="match status" value="1"/>
</dbReference>
<comment type="similarity">
    <text evidence="2">Belongs to the RRM U1 A/B'' family.</text>
</comment>
<dbReference type="GO" id="GO:0006108">
    <property type="term" value="P:malate metabolic process"/>
    <property type="evidence" value="ECO:0007669"/>
    <property type="project" value="TreeGrafter"/>
</dbReference>
<evidence type="ECO:0000256" key="11">
    <source>
        <dbReference type="ARBA" id="ARBA00023274"/>
    </source>
</evidence>
<evidence type="ECO:0000256" key="7">
    <source>
        <dbReference type="ARBA" id="ARBA00022737"/>
    </source>
</evidence>
<dbReference type="GO" id="GO:0003723">
    <property type="term" value="F:RNA binding"/>
    <property type="evidence" value="ECO:0007669"/>
    <property type="project" value="UniProtKB-UniRule"/>
</dbReference>
<feature type="region of interest" description="Disordered" evidence="13">
    <location>
        <begin position="415"/>
        <end position="446"/>
    </location>
</feature>
<evidence type="ECO:0000256" key="1">
    <source>
        <dbReference type="ARBA" id="ARBA00004123"/>
    </source>
</evidence>
<dbReference type="EMBL" id="CAJNOM010000003">
    <property type="protein sequence ID" value="CAF0741031.1"/>
    <property type="molecule type" value="Genomic_DNA"/>
</dbReference>
<organism evidence="15 16">
    <name type="scientific">Adineta steineri</name>
    <dbReference type="NCBI Taxonomy" id="433720"/>
    <lineage>
        <taxon>Eukaryota</taxon>
        <taxon>Metazoa</taxon>
        <taxon>Spiralia</taxon>
        <taxon>Gnathifera</taxon>
        <taxon>Rotifera</taxon>
        <taxon>Eurotatoria</taxon>
        <taxon>Bdelloidea</taxon>
        <taxon>Adinetida</taxon>
        <taxon>Adinetidae</taxon>
        <taxon>Adineta</taxon>
    </lineage>
</organism>
<dbReference type="InterPro" id="IPR000362">
    <property type="entry name" value="Fumarate_lyase_fam"/>
</dbReference>
<dbReference type="GO" id="GO:0006106">
    <property type="term" value="P:fumarate metabolic process"/>
    <property type="evidence" value="ECO:0007669"/>
    <property type="project" value="InterPro"/>
</dbReference>
<feature type="compositionally biased region" description="Basic and acidic residues" evidence="13">
    <location>
        <begin position="415"/>
        <end position="428"/>
    </location>
</feature>
<dbReference type="FunFam" id="3.30.70.330:FF:000029">
    <property type="entry name" value="U2 small nuclear ribonucleoprotein B"/>
    <property type="match status" value="1"/>
</dbReference>
<dbReference type="FunFam" id="3.30.70.330:FF:000039">
    <property type="entry name" value="U1 small nuclear ribonucleoprotein A"/>
    <property type="match status" value="1"/>
</dbReference>
<dbReference type="GO" id="GO:0008380">
    <property type="term" value="P:RNA splicing"/>
    <property type="evidence" value="ECO:0007669"/>
    <property type="project" value="UniProtKB-KW"/>
</dbReference>
<dbReference type="InterPro" id="IPR035979">
    <property type="entry name" value="RBD_domain_sf"/>
</dbReference>
<evidence type="ECO:0000313" key="16">
    <source>
        <dbReference type="Proteomes" id="UP000663832"/>
    </source>
</evidence>
<keyword evidence="9" id="KW-0508">mRNA splicing</keyword>
<dbReference type="GO" id="GO:0006099">
    <property type="term" value="P:tricarboxylic acid cycle"/>
    <property type="evidence" value="ECO:0007669"/>
    <property type="project" value="UniProtKB-UniPathway"/>
</dbReference>
<comment type="similarity">
    <text evidence="3">Belongs to the class-II fumarase/aspartase family. Fumarase subfamily.</text>
</comment>
<comment type="subcellular location">
    <subcellularLocation>
        <location evidence="1">Nucleus</location>
    </subcellularLocation>
</comment>
<dbReference type="SUPFAM" id="SSF48557">
    <property type="entry name" value="L-aspartase-like"/>
    <property type="match status" value="1"/>
</dbReference>
<dbReference type="Pfam" id="PF00206">
    <property type="entry name" value="Lyase_1"/>
    <property type="match status" value="1"/>
</dbReference>
<evidence type="ECO:0000313" key="15">
    <source>
        <dbReference type="EMBL" id="CAF0741031.1"/>
    </source>
</evidence>
<dbReference type="PRINTS" id="PR00149">
    <property type="entry name" value="FUMRATELYASE"/>
</dbReference>
<evidence type="ECO:0000256" key="3">
    <source>
        <dbReference type="ARBA" id="ARBA00009084"/>
    </source>
</evidence>
<keyword evidence="6" id="KW-0747">Spliceosome</keyword>
<dbReference type="InterPro" id="IPR024083">
    <property type="entry name" value="Fumarase/histidase_N"/>
</dbReference>
<dbReference type="PROSITE" id="PS50102">
    <property type="entry name" value="RRM"/>
    <property type="match status" value="2"/>
</dbReference>
<dbReference type="InterPro" id="IPR012677">
    <property type="entry name" value="Nucleotide-bd_a/b_plait_sf"/>
</dbReference>
<dbReference type="GO" id="GO:0005681">
    <property type="term" value="C:spliceosomal complex"/>
    <property type="evidence" value="ECO:0007669"/>
    <property type="project" value="UniProtKB-KW"/>
</dbReference>
<keyword evidence="16" id="KW-1185">Reference proteome</keyword>
<protein>
    <recommendedName>
        <fullName evidence="4">fumarate hydratase</fullName>
        <ecNumber evidence="4">4.2.1.2</ecNumber>
    </recommendedName>
</protein>
<dbReference type="CDD" id="cd12246">
    <property type="entry name" value="RRM1_U1A_like"/>
    <property type="match status" value="1"/>
</dbReference>
<dbReference type="EC" id="4.2.1.2" evidence="4"/>
<dbReference type="InterPro" id="IPR005677">
    <property type="entry name" value="Fum_hydII"/>
</dbReference>
<feature type="domain" description="RRM" evidence="14">
    <location>
        <begin position="347"/>
        <end position="406"/>
    </location>
</feature>
<evidence type="ECO:0000256" key="12">
    <source>
        <dbReference type="PROSITE-ProRule" id="PRU00176"/>
    </source>
</evidence>
<evidence type="ECO:0000259" key="14">
    <source>
        <dbReference type="PROSITE" id="PS50102"/>
    </source>
</evidence>
<reference evidence="15" key="1">
    <citation type="submission" date="2021-02" db="EMBL/GenBank/DDBJ databases">
        <authorList>
            <person name="Nowell W R."/>
        </authorList>
    </citation>
    <scope>NUCLEOTIDE SEQUENCE</scope>
</reference>
<evidence type="ECO:0000256" key="2">
    <source>
        <dbReference type="ARBA" id="ARBA00007243"/>
    </source>
</evidence>
<dbReference type="GO" id="GO:0006397">
    <property type="term" value="P:mRNA processing"/>
    <property type="evidence" value="ECO:0007669"/>
    <property type="project" value="UniProtKB-KW"/>
</dbReference>
<keyword evidence="11" id="KW-0687">Ribonucleoprotein</keyword>
<evidence type="ECO:0000256" key="10">
    <source>
        <dbReference type="ARBA" id="ARBA00023242"/>
    </source>
</evidence>
<dbReference type="PANTHER" id="PTHR11444:SF1">
    <property type="entry name" value="FUMARATE HYDRATASE, MITOCHONDRIAL"/>
    <property type="match status" value="1"/>
</dbReference>
<keyword evidence="8 12" id="KW-0694">RNA-binding</keyword>
<dbReference type="InterPro" id="IPR022761">
    <property type="entry name" value="Fumarate_lyase_N"/>
</dbReference>
<evidence type="ECO:0000256" key="13">
    <source>
        <dbReference type="SAM" id="MobiDB-lite"/>
    </source>
</evidence>
<dbReference type="Gene3D" id="1.20.200.10">
    <property type="entry name" value="Fumarase/aspartase (Central domain)"/>
    <property type="match status" value="1"/>
</dbReference>
<gene>
    <name evidence="15" type="ORF">QVE165_LOCUS896</name>
</gene>
<evidence type="ECO:0000256" key="5">
    <source>
        <dbReference type="ARBA" id="ARBA00022664"/>
    </source>
</evidence>
<comment type="caution">
    <text evidence="15">The sequence shown here is derived from an EMBL/GenBank/DDBJ whole genome shotgun (WGS) entry which is preliminary data.</text>
</comment>
<keyword evidence="5" id="KW-0507">mRNA processing</keyword>
<name>A0A813NP07_9BILA</name>
<proteinExistence type="inferred from homology"/>
<dbReference type="Gene3D" id="3.30.70.330">
    <property type="match status" value="2"/>
</dbReference>
<dbReference type="AlphaFoldDB" id="A0A813NP07"/>
<dbReference type="Pfam" id="PF00076">
    <property type="entry name" value="RRM_1"/>
    <property type="match status" value="2"/>
</dbReference>
<dbReference type="PANTHER" id="PTHR11444">
    <property type="entry name" value="ASPARTATEAMMONIA/ARGININOSUCCINATE/ADENYLOSUCCINATE LYASE"/>
    <property type="match status" value="1"/>
</dbReference>
<feature type="domain" description="RRM" evidence="14">
    <location>
        <begin position="502"/>
        <end position="575"/>
    </location>
</feature>
<dbReference type="FunFam" id="1.10.275.10:FF:000001">
    <property type="entry name" value="Fumarate hydratase, mitochondrial"/>
    <property type="match status" value="1"/>
</dbReference>
<dbReference type="UniPathway" id="UPA00223">
    <property type="reaction ID" value="UER01007"/>
</dbReference>
<dbReference type="Proteomes" id="UP000663832">
    <property type="component" value="Unassembled WGS sequence"/>
</dbReference>
<evidence type="ECO:0000256" key="4">
    <source>
        <dbReference type="ARBA" id="ARBA00012921"/>
    </source>
</evidence>
<dbReference type="GO" id="GO:0004333">
    <property type="term" value="F:fumarate hydratase activity"/>
    <property type="evidence" value="ECO:0007669"/>
    <property type="project" value="UniProtKB-EC"/>
</dbReference>
<evidence type="ECO:0000256" key="6">
    <source>
        <dbReference type="ARBA" id="ARBA00022728"/>
    </source>
</evidence>
<keyword evidence="7" id="KW-0677">Repeat</keyword>
<dbReference type="OrthoDB" id="1738025at2759"/>
<evidence type="ECO:0000256" key="8">
    <source>
        <dbReference type="ARBA" id="ARBA00022884"/>
    </source>
</evidence>
<sequence>MASHLCRVLPVCSRAALKGHIRMSLPTISSFNPHMIIRMSHHDIPEPTGETRTESDTFGPIKVSTSSYYGAQTARSMYHFNIGLPTDRMPLPLIEAFGYLKKACATVNQQFGLDKKVSDAIGQACDEVIAGKLYDHFPLSVWQTGSGTQSNMNVNEVVSNRAIQILGGTMGSKKPVHPNDHVNKSQSSNDTFPTAMHIAAVLELKRRLHPALKHLHDELKKKSEAFSSIYKIGRTHLQDAVPMTLGQEFSAYTHQIAMGIERLKTPEPRLYELAIGGTAVGTGINTPKGFGKFVAAELQKLTKLPFVDAPNKFEALATHDTMVELSGALNTLAVSLSVKTPELKKCLYAIFSKFGKILDIVALKNLRMRGQAFIIFDQPDSAAQALTSMQSFPLYDKPLRIQFAKMDSDLISKRKNTFVERPKRRSDSDLPSISKKEKRRQQLAAKEQQRLLKAQIAAQFPGLPTGMPPMMPGMPPMMIPPPPMINRPVLHPPIFGGEMPNNILFVSNIQDANESMLTTLFKAYNGFREVRLIPGRDGIAFVEFDLEHQAAMAKDGLQGFKVTPDKAMMITFAKK</sequence>
<evidence type="ECO:0000256" key="9">
    <source>
        <dbReference type="ARBA" id="ARBA00023187"/>
    </source>
</evidence>
<dbReference type="GO" id="GO:0030532">
    <property type="term" value="C:small nuclear ribonucleoprotein complex"/>
    <property type="evidence" value="ECO:0007669"/>
    <property type="project" value="UniProtKB-ARBA"/>
</dbReference>
<dbReference type="InterPro" id="IPR000504">
    <property type="entry name" value="RRM_dom"/>
</dbReference>
<dbReference type="GO" id="GO:0005739">
    <property type="term" value="C:mitochondrion"/>
    <property type="evidence" value="ECO:0007669"/>
    <property type="project" value="TreeGrafter"/>
</dbReference>
<keyword evidence="10" id="KW-0539">Nucleus</keyword>
<accession>A0A813NP07</accession>
<dbReference type="InterPro" id="IPR008948">
    <property type="entry name" value="L-Aspartase-like"/>
</dbReference>
<dbReference type="SUPFAM" id="SSF54928">
    <property type="entry name" value="RNA-binding domain, RBD"/>
    <property type="match status" value="1"/>
</dbReference>